<protein>
    <recommendedName>
        <fullName evidence="5">Bacteriocin</fullName>
    </recommendedName>
</protein>
<dbReference type="NCBIfam" id="TIGR01847">
    <property type="entry name" value="bacteriocin_sig"/>
    <property type="match status" value="1"/>
</dbReference>
<dbReference type="Proteomes" id="UP000033750">
    <property type="component" value="Unassembled WGS sequence"/>
</dbReference>
<dbReference type="EMBL" id="JZXN01000018">
    <property type="protein sequence ID" value="KKB26600.1"/>
    <property type="molecule type" value="Genomic_DNA"/>
</dbReference>
<name>A0A0F5H0E7_9BACT</name>
<evidence type="ECO:0000256" key="1">
    <source>
        <dbReference type="SAM" id="MobiDB-lite"/>
    </source>
</evidence>
<dbReference type="PATRIC" id="fig|1264554.4.peg.506"/>
<evidence type="ECO:0000313" key="3">
    <source>
        <dbReference type="EMBL" id="KKB26600.1"/>
    </source>
</evidence>
<evidence type="ECO:0008006" key="5">
    <source>
        <dbReference type="Google" id="ProtNLM"/>
    </source>
</evidence>
<dbReference type="STRING" id="29561.MM26B8_00900"/>
<gene>
    <name evidence="3" type="ORF">MMELEA_02070</name>
</gene>
<evidence type="ECO:0000313" key="4">
    <source>
        <dbReference type="Proteomes" id="UP000033750"/>
    </source>
</evidence>
<proteinExistence type="predicted"/>
<keyword evidence="2" id="KW-1133">Transmembrane helix</keyword>
<feature type="region of interest" description="Disordered" evidence="1">
    <location>
        <begin position="51"/>
        <end position="74"/>
    </location>
</feature>
<keyword evidence="2" id="KW-0472">Membrane</keyword>
<dbReference type="AlphaFoldDB" id="A0A0F5H0E7"/>
<sequence>MDKNNFKKLNKQEEANISGGSIVTTFVTLAPVIFSGISTISNIIKMFSSSNGEVKTKDNSLKWSNDNSSNNNSKTIYYYY</sequence>
<organism evidence="3 4">
    <name type="scientific">Mycoplasmopsis meleagridis ATCC 25294</name>
    <dbReference type="NCBI Taxonomy" id="1264554"/>
    <lineage>
        <taxon>Bacteria</taxon>
        <taxon>Bacillati</taxon>
        <taxon>Mycoplasmatota</taxon>
        <taxon>Mycoplasmoidales</taxon>
        <taxon>Metamycoplasmataceae</taxon>
        <taxon>Mycoplasmopsis</taxon>
    </lineage>
</organism>
<reference evidence="3 4" key="1">
    <citation type="submission" date="2015-03" db="EMBL/GenBank/DDBJ databases">
        <title>Genome sequence of Mycoplasma meleagridis strain ATCC 25294.</title>
        <authorList>
            <person name="Yacoub E."/>
            <person name="Blanchard A."/>
            <person name="Sirand-Pugnet P."/>
            <person name="Mardassi B.B.A."/>
        </authorList>
    </citation>
    <scope>NUCLEOTIDE SEQUENCE [LARGE SCALE GENOMIC DNA]</scope>
    <source>
        <strain evidence="3 4">ATCC 25294</strain>
    </source>
</reference>
<feature type="transmembrane region" description="Helical" evidence="2">
    <location>
        <begin position="20"/>
        <end position="40"/>
    </location>
</feature>
<accession>A0A0F5H0E7</accession>
<keyword evidence="4" id="KW-1185">Reference proteome</keyword>
<dbReference type="RefSeq" id="WP_046097164.1">
    <property type="nucleotide sequence ID" value="NZ_JZXN01000018.1"/>
</dbReference>
<keyword evidence="2" id="KW-0812">Transmembrane</keyword>
<dbReference type="InterPro" id="IPR010133">
    <property type="entry name" value="Bacteriocin_signal_seq"/>
</dbReference>
<feature type="compositionally biased region" description="Low complexity" evidence="1">
    <location>
        <begin position="61"/>
        <end position="74"/>
    </location>
</feature>
<evidence type="ECO:0000256" key="2">
    <source>
        <dbReference type="SAM" id="Phobius"/>
    </source>
</evidence>
<comment type="caution">
    <text evidence="3">The sequence shown here is derived from an EMBL/GenBank/DDBJ whole genome shotgun (WGS) entry which is preliminary data.</text>
</comment>